<comment type="caution">
    <text evidence="2">The sequence shown here is derived from an EMBL/GenBank/DDBJ whole genome shotgun (WGS) entry which is preliminary data.</text>
</comment>
<gene>
    <name evidence="2" type="ORF">HYH03_000652</name>
</gene>
<dbReference type="AlphaFoldDB" id="A0A836C6R1"/>
<dbReference type="OrthoDB" id="528589at2759"/>
<keyword evidence="3" id="KW-1185">Reference proteome</keyword>
<evidence type="ECO:0000256" key="1">
    <source>
        <dbReference type="SAM" id="MobiDB-lite"/>
    </source>
</evidence>
<dbReference type="EMBL" id="JAEHOE010000001">
    <property type="protein sequence ID" value="KAG2502165.1"/>
    <property type="molecule type" value="Genomic_DNA"/>
</dbReference>
<reference evidence="2" key="1">
    <citation type="journal article" date="2020" name="bioRxiv">
        <title>Comparative genomics of Chlamydomonas.</title>
        <authorList>
            <person name="Craig R.J."/>
            <person name="Hasan A.R."/>
            <person name="Ness R.W."/>
            <person name="Keightley P.D."/>
        </authorList>
    </citation>
    <scope>NUCLEOTIDE SEQUENCE</scope>
    <source>
        <strain evidence="2">CCAP 11/70</strain>
    </source>
</reference>
<sequence length="277" mass="30180">MGGHRLPAVATGAAAAAGVAALALAWLLRRGTAQGGVRSSTSGGAKAKRPDGTAPLKPYHRGMREREYLRLIPEAEMRQLRSLLRRVYAARGWADDVGAREAAWEAVVAAAQEPHNGAWDPSFSPDTVSSQQLQSLLALIERTFLGGLLSDRVRDAKRPPLTIKLGVDRNDPYSWLSGLNDDNIIFVNKNRWRDEISDGNPMNFEGAICRSKLEALAHALGHELVHALVLNFFPAMDARCEAYTADDKHGPVFMLLNKRLFGHVGHASHRLFGAPPG</sequence>
<protein>
    <submittedName>
        <fullName evidence="2">Uncharacterized protein</fullName>
    </submittedName>
</protein>
<evidence type="ECO:0000313" key="3">
    <source>
        <dbReference type="Proteomes" id="UP000612055"/>
    </source>
</evidence>
<name>A0A836C6R1_9CHLO</name>
<feature type="region of interest" description="Disordered" evidence="1">
    <location>
        <begin position="34"/>
        <end position="58"/>
    </location>
</feature>
<proteinExistence type="predicted"/>
<dbReference type="Proteomes" id="UP000612055">
    <property type="component" value="Unassembled WGS sequence"/>
</dbReference>
<organism evidence="2 3">
    <name type="scientific">Edaphochlamys debaryana</name>
    <dbReference type="NCBI Taxonomy" id="47281"/>
    <lineage>
        <taxon>Eukaryota</taxon>
        <taxon>Viridiplantae</taxon>
        <taxon>Chlorophyta</taxon>
        <taxon>core chlorophytes</taxon>
        <taxon>Chlorophyceae</taxon>
        <taxon>CS clade</taxon>
        <taxon>Chlamydomonadales</taxon>
        <taxon>Chlamydomonadales incertae sedis</taxon>
        <taxon>Edaphochlamys</taxon>
    </lineage>
</organism>
<accession>A0A836C6R1</accession>
<evidence type="ECO:0000313" key="2">
    <source>
        <dbReference type="EMBL" id="KAG2502165.1"/>
    </source>
</evidence>